<accession>A0A4R6DKW9</accession>
<dbReference type="HAMAP" id="MF_01693">
    <property type="entry name" value="BioF_aminotrans_2"/>
    <property type="match status" value="1"/>
</dbReference>
<organism evidence="11 12">
    <name type="scientific">Azoarcus indigens</name>
    <dbReference type="NCBI Taxonomy" id="29545"/>
    <lineage>
        <taxon>Bacteria</taxon>
        <taxon>Pseudomonadati</taxon>
        <taxon>Pseudomonadota</taxon>
        <taxon>Betaproteobacteria</taxon>
        <taxon>Rhodocyclales</taxon>
        <taxon>Zoogloeaceae</taxon>
        <taxon>Azoarcus</taxon>
    </lineage>
</organism>
<dbReference type="GO" id="GO:0030170">
    <property type="term" value="F:pyridoxal phosphate binding"/>
    <property type="evidence" value="ECO:0007669"/>
    <property type="project" value="UniProtKB-UniRule"/>
</dbReference>
<keyword evidence="5 8" id="KW-0093">Biotin biosynthesis</keyword>
<feature type="binding site" evidence="8">
    <location>
        <begin position="109"/>
        <end position="110"/>
    </location>
    <ligand>
        <name>pyridoxal 5'-phosphate</name>
        <dbReference type="ChEBI" id="CHEBI:597326"/>
    </ligand>
</feature>
<dbReference type="Gene3D" id="3.40.640.10">
    <property type="entry name" value="Type I PLP-dependent aspartate aminotransferase-like (Major domain)"/>
    <property type="match status" value="1"/>
</dbReference>
<dbReference type="InterPro" id="IPR004839">
    <property type="entry name" value="Aminotransferase_I/II_large"/>
</dbReference>
<comment type="caution">
    <text evidence="11">The sequence shown here is derived from an EMBL/GenBank/DDBJ whole genome shotgun (WGS) entry which is preliminary data.</text>
</comment>
<comment type="catalytic activity">
    <reaction evidence="7 8">
        <text>6-carboxyhexanoyl-[ACP] + L-alanine + H(+) = (8S)-8-amino-7-oxononanoate + holo-[ACP] + CO2</text>
        <dbReference type="Rhea" id="RHEA:42288"/>
        <dbReference type="Rhea" id="RHEA-COMP:9685"/>
        <dbReference type="Rhea" id="RHEA-COMP:9955"/>
        <dbReference type="ChEBI" id="CHEBI:15378"/>
        <dbReference type="ChEBI" id="CHEBI:16526"/>
        <dbReference type="ChEBI" id="CHEBI:57972"/>
        <dbReference type="ChEBI" id="CHEBI:64479"/>
        <dbReference type="ChEBI" id="CHEBI:78846"/>
        <dbReference type="ChEBI" id="CHEBI:149468"/>
        <dbReference type="EC" id="2.3.1.47"/>
    </reaction>
</comment>
<dbReference type="Pfam" id="PF00155">
    <property type="entry name" value="Aminotran_1_2"/>
    <property type="match status" value="1"/>
</dbReference>
<protein>
    <recommendedName>
        <fullName evidence="8">8-amino-7-oxononanoate synthase</fullName>
        <shortName evidence="8">AONS</shortName>
        <ecNumber evidence="8">2.3.1.47</ecNumber>
    </recommendedName>
    <alternativeName>
        <fullName evidence="8">7-keto-8-amino-pelargonic acid synthase</fullName>
        <shortName evidence="8">7-KAP synthase</shortName>
        <shortName evidence="8">KAPA synthase</shortName>
    </alternativeName>
    <alternativeName>
        <fullName evidence="8">8-amino-7-ketopelargonate synthase</fullName>
    </alternativeName>
</protein>
<keyword evidence="12" id="KW-1185">Reference proteome</keyword>
<gene>
    <name evidence="8" type="primary">bioF</name>
    <name evidence="11" type="ORF">C7389_13026</name>
</gene>
<feature type="domain" description="Aminotransferase class I/classII large" evidence="10">
    <location>
        <begin position="42"/>
        <end position="381"/>
    </location>
</feature>
<evidence type="ECO:0000256" key="7">
    <source>
        <dbReference type="ARBA" id="ARBA00047715"/>
    </source>
</evidence>
<dbReference type="GO" id="GO:0009102">
    <property type="term" value="P:biotin biosynthetic process"/>
    <property type="evidence" value="ECO:0007669"/>
    <property type="project" value="UniProtKB-UniRule"/>
</dbReference>
<reference evidence="11 12" key="1">
    <citation type="submission" date="2019-03" db="EMBL/GenBank/DDBJ databases">
        <title>Genomic Encyclopedia of Type Strains, Phase IV (KMG-IV): sequencing the most valuable type-strain genomes for metagenomic binning, comparative biology and taxonomic classification.</title>
        <authorList>
            <person name="Goeker M."/>
        </authorList>
    </citation>
    <scope>NUCLEOTIDE SEQUENCE [LARGE SCALE GENOMIC DNA]</scope>
    <source>
        <strain evidence="11 12">DSM 12121</strain>
    </source>
</reference>
<feature type="binding site" evidence="8">
    <location>
        <position position="134"/>
    </location>
    <ligand>
        <name>substrate</name>
    </ligand>
</feature>
<dbReference type="AlphaFoldDB" id="A0A4R6DKW9"/>
<dbReference type="InterPro" id="IPR050087">
    <property type="entry name" value="AON_synthase_class-II"/>
</dbReference>
<evidence type="ECO:0000313" key="12">
    <source>
        <dbReference type="Proteomes" id="UP000295129"/>
    </source>
</evidence>
<dbReference type="UniPathway" id="UPA00078"/>
<feature type="binding site" evidence="8">
    <location>
        <position position="180"/>
    </location>
    <ligand>
        <name>pyridoxal 5'-phosphate</name>
        <dbReference type="ChEBI" id="CHEBI:597326"/>
    </ligand>
</feature>
<name>A0A4R6DKW9_9RHOO</name>
<evidence type="ECO:0000256" key="4">
    <source>
        <dbReference type="ARBA" id="ARBA00022679"/>
    </source>
</evidence>
<dbReference type="PANTHER" id="PTHR13693:SF100">
    <property type="entry name" value="8-AMINO-7-OXONONANOATE SYNTHASE"/>
    <property type="match status" value="1"/>
</dbReference>
<dbReference type="GO" id="GO:0008710">
    <property type="term" value="F:8-amino-7-oxononanoate synthase activity"/>
    <property type="evidence" value="ECO:0007669"/>
    <property type="project" value="UniProtKB-UniRule"/>
</dbReference>
<comment type="function">
    <text evidence="8">Catalyzes the decarboxylative condensation of pimeloyl-[acyl-carrier protein] and L-alanine to produce 8-amino-7-oxononanoate (AON), [acyl-carrier protein], and carbon dioxide.</text>
</comment>
<feature type="binding site" evidence="8">
    <location>
        <position position="22"/>
    </location>
    <ligand>
        <name>substrate</name>
    </ligand>
</feature>
<comment type="similarity">
    <text evidence="8">Belongs to the class-II pyridoxal-phosphate-dependent aminotransferase family. BioF subfamily.</text>
</comment>
<evidence type="ECO:0000256" key="3">
    <source>
        <dbReference type="ARBA" id="ARBA00011738"/>
    </source>
</evidence>
<dbReference type="RefSeq" id="WP_133594891.1">
    <property type="nucleotide sequence ID" value="NZ_SNVV01000030.1"/>
</dbReference>
<evidence type="ECO:0000256" key="5">
    <source>
        <dbReference type="ARBA" id="ARBA00022756"/>
    </source>
</evidence>
<keyword evidence="6 8" id="KW-0663">Pyridoxal phosphate</keyword>
<dbReference type="InterPro" id="IPR015422">
    <property type="entry name" value="PyrdxlP-dep_Trfase_small"/>
</dbReference>
<keyword evidence="4 8" id="KW-0808">Transferase</keyword>
<evidence type="ECO:0000256" key="8">
    <source>
        <dbReference type="HAMAP-Rule" id="MF_01693"/>
    </source>
</evidence>
<dbReference type="EC" id="2.3.1.47" evidence="8"/>
<comment type="subunit">
    <text evidence="3 8">Homodimer.</text>
</comment>
<evidence type="ECO:0000256" key="6">
    <source>
        <dbReference type="ARBA" id="ARBA00022898"/>
    </source>
</evidence>
<feature type="modified residue" description="N6-(pyridoxal phosphate)lysine" evidence="8 9">
    <location>
        <position position="239"/>
    </location>
</feature>
<evidence type="ECO:0000256" key="1">
    <source>
        <dbReference type="ARBA" id="ARBA00001933"/>
    </source>
</evidence>
<dbReference type="InterPro" id="IPR004723">
    <property type="entry name" value="AONS_Archaea/Proteobacteria"/>
</dbReference>
<sequence length="395" mass="41705">MSRLLDDLQADLAGLRRQSLLRSRRSNALPCGPWAEVDGRRLLSFCSNDYLGLAGAPELAAALAAGAQRWGTGSGASHLVSGHYDCHDELERQLAGFVGCERALYFSTGYMANSGVIPALVGRGDAVFADRLNHASLVDGMLLSRAETHRYPHADCAALESRLVASTAKRKLIVTDSVFSMDGDIAPLAELLALAERHDAWLMVDDAHGFGVLGPQGRGALVSLGLASWRLIYVGTLGKAAGVSGAFAAGQADVVEWLLQKARTYIFTTGAPPALAQALLASLALIRDGDERRAHLALLIATLQARLAGSRWRLLPSSTPIQPLVIGDNAAAVTVAQGLMEAGLWVPAIRPPTVPAGSARLRISLSAAHSLEDVHRLADALADQERDLGGKRPAS</sequence>
<comment type="pathway">
    <text evidence="2 8">Cofactor biosynthesis; biotin biosynthesis.</text>
</comment>
<dbReference type="InterPro" id="IPR015421">
    <property type="entry name" value="PyrdxlP-dep_Trfase_major"/>
</dbReference>
<feature type="binding site" evidence="8">
    <location>
        <position position="236"/>
    </location>
    <ligand>
        <name>pyridoxal 5'-phosphate</name>
        <dbReference type="ChEBI" id="CHEBI:597326"/>
    </ligand>
</feature>
<dbReference type="SUPFAM" id="SSF53383">
    <property type="entry name" value="PLP-dependent transferases"/>
    <property type="match status" value="1"/>
</dbReference>
<proteinExistence type="inferred from homology"/>
<dbReference type="OrthoDB" id="9807157at2"/>
<dbReference type="PANTHER" id="PTHR13693">
    <property type="entry name" value="CLASS II AMINOTRANSFERASE/8-AMINO-7-OXONONANOATE SYNTHASE"/>
    <property type="match status" value="1"/>
</dbReference>
<feature type="binding site" evidence="8">
    <location>
        <position position="208"/>
    </location>
    <ligand>
        <name>pyridoxal 5'-phosphate</name>
        <dbReference type="ChEBI" id="CHEBI:597326"/>
    </ligand>
</feature>
<comment type="cofactor">
    <cofactor evidence="1 8 9">
        <name>pyridoxal 5'-phosphate</name>
        <dbReference type="ChEBI" id="CHEBI:597326"/>
    </cofactor>
</comment>
<dbReference type="Gene3D" id="3.90.1150.10">
    <property type="entry name" value="Aspartate Aminotransferase, domain 1"/>
    <property type="match status" value="1"/>
</dbReference>
<evidence type="ECO:0000313" key="11">
    <source>
        <dbReference type="EMBL" id="TDN45516.1"/>
    </source>
</evidence>
<dbReference type="InterPro" id="IPR015424">
    <property type="entry name" value="PyrdxlP-dep_Trfase"/>
</dbReference>
<dbReference type="EMBL" id="SNVV01000030">
    <property type="protein sequence ID" value="TDN45516.1"/>
    <property type="molecule type" value="Genomic_DNA"/>
</dbReference>
<dbReference type="InterPro" id="IPR022834">
    <property type="entry name" value="AONS_Proteobacteria"/>
</dbReference>
<feature type="binding site" evidence="8">
    <location>
        <position position="353"/>
    </location>
    <ligand>
        <name>substrate</name>
    </ligand>
</feature>
<dbReference type="NCBIfam" id="TIGR00858">
    <property type="entry name" value="bioF"/>
    <property type="match status" value="1"/>
</dbReference>
<evidence type="ECO:0000256" key="2">
    <source>
        <dbReference type="ARBA" id="ARBA00004746"/>
    </source>
</evidence>
<evidence type="ECO:0000259" key="10">
    <source>
        <dbReference type="Pfam" id="PF00155"/>
    </source>
</evidence>
<dbReference type="Proteomes" id="UP000295129">
    <property type="component" value="Unassembled WGS sequence"/>
</dbReference>
<evidence type="ECO:0000256" key="9">
    <source>
        <dbReference type="PIRSR" id="PIRSR604723-51"/>
    </source>
</evidence>